<feature type="domain" description="F-box" evidence="4">
    <location>
        <begin position="5"/>
        <end position="51"/>
    </location>
</feature>
<keyword evidence="5" id="KW-1185">Reference proteome</keyword>
<evidence type="ECO:0000313" key="6">
    <source>
        <dbReference type="RefSeq" id="XP_031554364.1"/>
    </source>
</evidence>
<name>A0A6P8HD91_ACTTE</name>
<dbReference type="RefSeq" id="XP_031554364.1">
    <property type="nucleotide sequence ID" value="XM_031698504.1"/>
</dbReference>
<feature type="repeat" description="WD" evidence="3">
    <location>
        <begin position="154"/>
        <end position="195"/>
    </location>
</feature>
<protein>
    <submittedName>
        <fullName evidence="6">F-box/WD repeat-containing protein 7-like</fullName>
    </submittedName>
</protein>
<dbReference type="KEGG" id="aten:116291331"/>
<keyword evidence="1 3" id="KW-0853">WD repeat</keyword>
<dbReference type="Pfam" id="PF00400">
    <property type="entry name" value="WD40"/>
    <property type="match status" value="4"/>
</dbReference>
<dbReference type="InterPro" id="IPR036047">
    <property type="entry name" value="F-box-like_dom_sf"/>
</dbReference>
<dbReference type="SMART" id="SM00256">
    <property type="entry name" value="FBOX"/>
    <property type="match status" value="1"/>
</dbReference>
<dbReference type="SMART" id="SM00320">
    <property type="entry name" value="WD40"/>
    <property type="match status" value="6"/>
</dbReference>
<proteinExistence type="predicted"/>
<evidence type="ECO:0000256" key="2">
    <source>
        <dbReference type="ARBA" id="ARBA00022737"/>
    </source>
</evidence>
<keyword evidence="2" id="KW-0677">Repeat</keyword>
<dbReference type="Proteomes" id="UP000515163">
    <property type="component" value="Unplaced"/>
</dbReference>
<organism evidence="5 6">
    <name type="scientific">Actinia tenebrosa</name>
    <name type="common">Australian red waratah sea anemone</name>
    <dbReference type="NCBI Taxonomy" id="6105"/>
    <lineage>
        <taxon>Eukaryota</taxon>
        <taxon>Metazoa</taxon>
        <taxon>Cnidaria</taxon>
        <taxon>Anthozoa</taxon>
        <taxon>Hexacorallia</taxon>
        <taxon>Actiniaria</taxon>
        <taxon>Actiniidae</taxon>
        <taxon>Actinia</taxon>
    </lineage>
</organism>
<sequence length="474" mass="52513">MADAEVRSNVLNFDDVVNILSYLSPQDLVNASKVCRLWNEAANTASLWKRHCLQRWSFCNLNITPGEKTWNRYYVTRCKIDQGAATGRPGLDYVCKTLRGHKGIVNDAIFVTTNDIYDENIIDKQASPVVASCGRDKMVSLWNAHEGKSVWKNCDAHETSVSSLALIKPETSFASGDQQGVVNIWDVTTGQNIKLQETHSSEVTRLCCGPDVFGSSKEVTGQSLLYVASRSGSVKLWDIRDTTKAQHVIDTSIHNLTMMKLKGSYTLVLSGKGSLFQDMQAIKVYDIRNLATNSFRGPDIFSLDSPLDNITTMSWIPSHPNQLVAGYTSGSIRIWDITNGQTINTFKPHLGAVTALSAVGSKLISAGKECCLHLWHLEKNKSIDSFMDHNSEITDVYADAFKVMSCSRDFSIRVYSWVDKTDGEGKCVRSLDSRYTLLGGSLQRAGNGFEKIICDYTTCVGMANDVLKAYSFQV</sequence>
<dbReference type="AlphaFoldDB" id="A0A6P8HD91"/>
<feature type="repeat" description="WD" evidence="3">
    <location>
        <begin position="303"/>
        <end position="345"/>
    </location>
</feature>
<dbReference type="InterPro" id="IPR001810">
    <property type="entry name" value="F-box_dom"/>
</dbReference>
<gene>
    <name evidence="6" type="primary">LOC116291331</name>
</gene>
<dbReference type="PROSITE" id="PS50181">
    <property type="entry name" value="FBOX"/>
    <property type="match status" value="1"/>
</dbReference>
<dbReference type="PROSITE" id="PS50082">
    <property type="entry name" value="WD_REPEATS_2"/>
    <property type="match status" value="2"/>
</dbReference>
<dbReference type="InterPro" id="IPR036322">
    <property type="entry name" value="WD40_repeat_dom_sf"/>
</dbReference>
<evidence type="ECO:0000259" key="4">
    <source>
        <dbReference type="PROSITE" id="PS50181"/>
    </source>
</evidence>
<dbReference type="GeneID" id="116291331"/>
<dbReference type="SUPFAM" id="SSF50978">
    <property type="entry name" value="WD40 repeat-like"/>
    <property type="match status" value="1"/>
</dbReference>
<evidence type="ECO:0000313" key="5">
    <source>
        <dbReference type="Proteomes" id="UP000515163"/>
    </source>
</evidence>
<dbReference type="OrthoDB" id="63265at2759"/>
<reference evidence="6" key="1">
    <citation type="submission" date="2025-08" db="UniProtKB">
        <authorList>
            <consortium name="RefSeq"/>
        </authorList>
    </citation>
    <scope>IDENTIFICATION</scope>
    <source>
        <tissue evidence="6">Tentacle</tissue>
    </source>
</reference>
<dbReference type="InterPro" id="IPR015943">
    <property type="entry name" value="WD40/YVTN_repeat-like_dom_sf"/>
</dbReference>
<accession>A0A6P8HD91</accession>
<evidence type="ECO:0000256" key="3">
    <source>
        <dbReference type="PROSITE-ProRule" id="PRU00221"/>
    </source>
</evidence>
<dbReference type="InterPro" id="IPR001680">
    <property type="entry name" value="WD40_rpt"/>
</dbReference>
<dbReference type="Pfam" id="PF12937">
    <property type="entry name" value="F-box-like"/>
    <property type="match status" value="1"/>
</dbReference>
<dbReference type="Gene3D" id="1.20.1280.50">
    <property type="match status" value="1"/>
</dbReference>
<dbReference type="PANTHER" id="PTHR19848">
    <property type="entry name" value="WD40 REPEAT PROTEIN"/>
    <property type="match status" value="1"/>
</dbReference>
<dbReference type="InParanoid" id="A0A6P8HD91"/>
<dbReference type="PANTHER" id="PTHR19848:SF8">
    <property type="entry name" value="F-BOX AND WD REPEAT DOMAIN CONTAINING 7"/>
    <property type="match status" value="1"/>
</dbReference>
<dbReference type="Gene3D" id="2.130.10.10">
    <property type="entry name" value="YVTN repeat-like/Quinoprotein amine dehydrogenase"/>
    <property type="match status" value="2"/>
</dbReference>
<evidence type="ECO:0000256" key="1">
    <source>
        <dbReference type="ARBA" id="ARBA00022574"/>
    </source>
</evidence>
<dbReference type="SUPFAM" id="SSF81383">
    <property type="entry name" value="F-box domain"/>
    <property type="match status" value="1"/>
</dbReference>